<feature type="transmembrane region" description="Helical" evidence="6">
    <location>
        <begin position="300"/>
        <end position="318"/>
    </location>
</feature>
<dbReference type="InterPro" id="IPR044878">
    <property type="entry name" value="UbiA_sf"/>
</dbReference>
<keyword evidence="3 6" id="KW-1133">Transmembrane helix</keyword>
<feature type="region of interest" description="Disordered" evidence="5">
    <location>
        <begin position="324"/>
        <end position="350"/>
    </location>
</feature>
<feature type="transmembrane region" description="Helical" evidence="6">
    <location>
        <begin position="139"/>
        <end position="158"/>
    </location>
</feature>
<dbReference type="Pfam" id="PF01040">
    <property type="entry name" value="UbiA"/>
    <property type="match status" value="1"/>
</dbReference>
<dbReference type="EMBL" id="JBHSRD010000004">
    <property type="protein sequence ID" value="MFC6007660.1"/>
    <property type="molecule type" value="Genomic_DNA"/>
</dbReference>
<dbReference type="PANTHER" id="PTHR42723:SF1">
    <property type="entry name" value="CHLOROPHYLL SYNTHASE, CHLOROPLASTIC"/>
    <property type="match status" value="1"/>
</dbReference>
<evidence type="ECO:0000256" key="3">
    <source>
        <dbReference type="ARBA" id="ARBA00022989"/>
    </source>
</evidence>
<gene>
    <name evidence="7" type="ORF">ACFQDO_11025</name>
</gene>
<proteinExistence type="predicted"/>
<comment type="subcellular location">
    <subcellularLocation>
        <location evidence="1">Membrane</location>
        <topology evidence="1">Multi-pass membrane protein</topology>
    </subcellularLocation>
</comment>
<evidence type="ECO:0000313" key="8">
    <source>
        <dbReference type="Proteomes" id="UP001596189"/>
    </source>
</evidence>
<sequence>MSGWVAARVRLVVLMARPALVLLLGSYACIGLAQHGNAQRLWLVAGALVVVVGYLLVSVVLNDLADAEVDRINLPGDRRRPLASGSAPADLVVVAVVGGVLALGAAAALGWRVLAVLLVGLLVGAAYSLPPLRLSKRGAVASLLLPLNVVGVPYLVGLLAGGGDVRRTDLVLLGGLYAAVIGRLLLKDFRDVRGDALLGKRTFLVRHGRVVTCRVSAALSVLGGGLLMAAVPDRTPALVGLYVVGLAAVVALLRRLSRTTSPRDDTVLVGAIAVVGRGLVAGLLAHLAMRPLGWTAWQQALTLLALGVLTAGLASDLLRHGPQVRGTAPAAPAEADEADESDEAARRTTR</sequence>
<dbReference type="PANTHER" id="PTHR42723">
    <property type="entry name" value="CHLOROPHYLL SYNTHASE"/>
    <property type="match status" value="1"/>
</dbReference>
<organism evidence="7 8">
    <name type="scientific">Angustibacter luteus</name>
    <dbReference type="NCBI Taxonomy" id="658456"/>
    <lineage>
        <taxon>Bacteria</taxon>
        <taxon>Bacillati</taxon>
        <taxon>Actinomycetota</taxon>
        <taxon>Actinomycetes</taxon>
        <taxon>Kineosporiales</taxon>
        <taxon>Kineosporiaceae</taxon>
    </lineage>
</organism>
<evidence type="ECO:0000256" key="6">
    <source>
        <dbReference type="SAM" id="Phobius"/>
    </source>
</evidence>
<dbReference type="InterPro" id="IPR000537">
    <property type="entry name" value="UbiA_prenyltransferase"/>
</dbReference>
<evidence type="ECO:0000313" key="7">
    <source>
        <dbReference type="EMBL" id="MFC6007660.1"/>
    </source>
</evidence>
<feature type="transmembrane region" description="Helical" evidence="6">
    <location>
        <begin position="170"/>
        <end position="186"/>
    </location>
</feature>
<feature type="transmembrane region" description="Helical" evidence="6">
    <location>
        <begin position="266"/>
        <end position="288"/>
    </location>
</feature>
<name>A0ABW1JFF1_9ACTN</name>
<feature type="transmembrane region" description="Helical" evidence="6">
    <location>
        <begin position="82"/>
        <end position="103"/>
    </location>
</feature>
<dbReference type="InterPro" id="IPR050475">
    <property type="entry name" value="Prenyltransferase_related"/>
</dbReference>
<dbReference type="RefSeq" id="WP_345715660.1">
    <property type="nucleotide sequence ID" value="NZ_BAABFP010000002.1"/>
</dbReference>
<evidence type="ECO:0000256" key="4">
    <source>
        <dbReference type="ARBA" id="ARBA00023136"/>
    </source>
</evidence>
<comment type="caution">
    <text evidence="7">The sequence shown here is derived from an EMBL/GenBank/DDBJ whole genome shotgun (WGS) entry which is preliminary data.</text>
</comment>
<keyword evidence="4 6" id="KW-0472">Membrane</keyword>
<feature type="transmembrane region" description="Helical" evidence="6">
    <location>
        <begin position="109"/>
        <end position="127"/>
    </location>
</feature>
<evidence type="ECO:0000256" key="1">
    <source>
        <dbReference type="ARBA" id="ARBA00004141"/>
    </source>
</evidence>
<accession>A0ABW1JFF1</accession>
<feature type="transmembrane region" description="Helical" evidence="6">
    <location>
        <begin position="41"/>
        <end position="61"/>
    </location>
</feature>
<dbReference type="Gene3D" id="1.10.357.140">
    <property type="entry name" value="UbiA prenyltransferase"/>
    <property type="match status" value="1"/>
</dbReference>
<feature type="transmembrane region" description="Helical" evidence="6">
    <location>
        <begin position="237"/>
        <end position="254"/>
    </location>
</feature>
<reference evidence="8" key="1">
    <citation type="journal article" date="2019" name="Int. J. Syst. Evol. Microbiol.">
        <title>The Global Catalogue of Microorganisms (GCM) 10K type strain sequencing project: providing services to taxonomists for standard genome sequencing and annotation.</title>
        <authorList>
            <consortium name="The Broad Institute Genomics Platform"/>
            <consortium name="The Broad Institute Genome Sequencing Center for Infectious Disease"/>
            <person name="Wu L."/>
            <person name="Ma J."/>
        </authorList>
    </citation>
    <scope>NUCLEOTIDE SEQUENCE [LARGE SCALE GENOMIC DNA]</scope>
    <source>
        <strain evidence="8">KACC 14249</strain>
    </source>
</reference>
<keyword evidence="2 6" id="KW-0812">Transmembrane</keyword>
<protein>
    <submittedName>
        <fullName evidence="7">UbiA family prenyltransferase</fullName>
    </submittedName>
</protein>
<evidence type="ECO:0000256" key="2">
    <source>
        <dbReference type="ARBA" id="ARBA00022692"/>
    </source>
</evidence>
<keyword evidence="8" id="KW-1185">Reference proteome</keyword>
<evidence type="ECO:0000256" key="5">
    <source>
        <dbReference type="SAM" id="MobiDB-lite"/>
    </source>
</evidence>
<feature type="transmembrane region" description="Helical" evidence="6">
    <location>
        <begin position="12"/>
        <end position="35"/>
    </location>
</feature>
<feature type="transmembrane region" description="Helical" evidence="6">
    <location>
        <begin position="207"/>
        <end position="231"/>
    </location>
</feature>
<dbReference type="Proteomes" id="UP001596189">
    <property type="component" value="Unassembled WGS sequence"/>
</dbReference>